<feature type="transmembrane region" description="Helical" evidence="1">
    <location>
        <begin position="21"/>
        <end position="43"/>
    </location>
</feature>
<reference evidence="2 3" key="1">
    <citation type="journal article" date="2016" name="Nat. Commun.">
        <title>Thousands of microbial genomes shed light on interconnected biogeochemical processes in an aquifer system.</title>
        <authorList>
            <person name="Anantharaman K."/>
            <person name="Brown C.T."/>
            <person name="Hug L.A."/>
            <person name="Sharon I."/>
            <person name="Castelle C.J."/>
            <person name="Probst A.J."/>
            <person name="Thomas B.C."/>
            <person name="Singh A."/>
            <person name="Wilkins M.J."/>
            <person name="Karaoz U."/>
            <person name="Brodie E.L."/>
            <person name="Williams K.H."/>
            <person name="Hubbard S.S."/>
            <person name="Banfield J.F."/>
        </authorList>
    </citation>
    <scope>NUCLEOTIDE SEQUENCE [LARGE SCALE GENOMIC DNA]</scope>
    <source>
        <strain evidence="3">RIFCSPLOWO2_12_FULL_64_10</strain>
    </source>
</reference>
<evidence type="ECO:0000313" key="2">
    <source>
        <dbReference type="EMBL" id="OGG57283.1"/>
    </source>
</evidence>
<organism evidence="2 3">
    <name type="scientific">Handelsmanbacteria sp. (strain RIFCSPLOWO2_12_FULL_64_10)</name>
    <dbReference type="NCBI Taxonomy" id="1817868"/>
    <lineage>
        <taxon>Bacteria</taxon>
        <taxon>Candidatus Handelsmaniibacteriota</taxon>
    </lineage>
</organism>
<evidence type="ECO:0008006" key="4">
    <source>
        <dbReference type="Google" id="ProtNLM"/>
    </source>
</evidence>
<dbReference type="AlphaFoldDB" id="A0A1F6D766"/>
<proteinExistence type="predicted"/>
<sequence>MQRWLEDDRFFVRREVRRLRLRFKVGLIAVALGAAWLLAPLYLPLIADPLVVDYKGLETEALVAEGWFALDHSRARAIARVCRNGQRVYVIVNEKAEIEDDYGFKLDRPGLSMLNLARAGGDTSGVTVLLMYRPPDIPGNTALYAVQLRDRLQRDGVRSFTLVTDSFHSRRSYLIYSRAFAGSGVTIDCYPSPITFDRDNWWRKSSGMQYIMAEYVKLIYYFFRGWR</sequence>
<accession>A0A1F6D766</accession>
<evidence type="ECO:0000256" key="1">
    <source>
        <dbReference type="SAM" id="Phobius"/>
    </source>
</evidence>
<dbReference type="Proteomes" id="UP000178606">
    <property type="component" value="Unassembled WGS sequence"/>
</dbReference>
<keyword evidence="1" id="KW-1133">Transmembrane helix</keyword>
<gene>
    <name evidence="2" type="ORF">A3F84_02170</name>
</gene>
<keyword evidence="1" id="KW-0812">Transmembrane</keyword>
<keyword evidence="1" id="KW-0472">Membrane</keyword>
<name>A0A1F6D766_HANXR</name>
<dbReference type="EMBL" id="MFKF01000002">
    <property type="protein sequence ID" value="OGG57283.1"/>
    <property type="molecule type" value="Genomic_DNA"/>
</dbReference>
<protein>
    <recommendedName>
        <fullName evidence="4">DUF218 domain-containing protein</fullName>
    </recommendedName>
</protein>
<evidence type="ECO:0000313" key="3">
    <source>
        <dbReference type="Proteomes" id="UP000178606"/>
    </source>
</evidence>
<comment type="caution">
    <text evidence="2">The sequence shown here is derived from an EMBL/GenBank/DDBJ whole genome shotgun (WGS) entry which is preliminary data.</text>
</comment>